<dbReference type="PANTHER" id="PTHR42856:SF1">
    <property type="entry name" value="ACYL-COENZYME A THIOESTERASE PAAI"/>
    <property type="match status" value="1"/>
</dbReference>
<protein>
    <submittedName>
        <fullName evidence="3">PaaI family thioesterase</fullName>
        <ecNumber evidence="3">3.1.2.-</ecNumber>
    </submittedName>
</protein>
<evidence type="ECO:0000313" key="3">
    <source>
        <dbReference type="EMBL" id="MEK8033749.1"/>
    </source>
</evidence>
<evidence type="ECO:0000259" key="2">
    <source>
        <dbReference type="Pfam" id="PF03061"/>
    </source>
</evidence>
<proteinExistence type="predicted"/>
<keyword evidence="4" id="KW-1185">Reference proteome</keyword>
<dbReference type="EMBL" id="JBBUTG010000021">
    <property type="protein sequence ID" value="MEK8033749.1"/>
    <property type="molecule type" value="Genomic_DNA"/>
</dbReference>
<dbReference type="GO" id="GO:0016787">
    <property type="term" value="F:hydrolase activity"/>
    <property type="evidence" value="ECO:0007669"/>
    <property type="project" value="UniProtKB-KW"/>
</dbReference>
<dbReference type="NCBIfam" id="TIGR00369">
    <property type="entry name" value="unchar_dom_1"/>
    <property type="match status" value="1"/>
</dbReference>
<dbReference type="InterPro" id="IPR029069">
    <property type="entry name" value="HotDog_dom_sf"/>
</dbReference>
<gene>
    <name evidence="3" type="ORF">AACH06_23245</name>
</gene>
<dbReference type="InterPro" id="IPR006683">
    <property type="entry name" value="Thioestr_dom"/>
</dbReference>
<name>A0ABU9BXA1_9BURK</name>
<feature type="domain" description="Thioesterase" evidence="2">
    <location>
        <begin position="47"/>
        <end position="121"/>
    </location>
</feature>
<reference evidence="3 4" key="1">
    <citation type="submission" date="2024-04" db="EMBL/GenBank/DDBJ databases">
        <title>Novel species of the genus Ideonella isolated from streams.</title>
        <authorList>
            <person name="Lu H."/>
        </authorList>
    </citation>
    <scope>NUCLEOTIDE SEQUENCE [LARGE SCALE GENOMIC DNA]</scope>
    <source>
        <strain evidence="3 4">DXS29W</strain>
    </source>
</reference>
<organism evidence="3 4">
    <name type="scientific">Ideonella lacteola</name>
    <dbReference type="NCBI Taxonomy" id="2984193"/>
    <lineage>
        <taxon>Bacteria</taxon>
        <taxon>Pseudomonadati</taxon>
        <taxon>Pseudomonadota</taxon>
        <taxon>Betaproteobacteria</taxon>
        <taxon>Burkholderiales</taxon>
        <taxon>Sphaerotilaceae</taxon>
        <taxon>Ideonella</taxon>
    </lineage>
</organism>
<dbReference type="PANTHER" id="PTHR42856">
    <property type="entry name" value="ACYL-COENZYME A THIOESTERASE PAAI"/>
    <property type="match status" value="1"/>
</dbReference>
<dbReference type="EC" id="3.1.2.-" evidence="3"/>
<dbReference type="Gene3D" id="3.10.129.10">
    <property type="entry name" value="Hotdog Thioesterase"/>
    <property type="match status" value="1"/>
</dbReference>
<dbReference type="Pfam" id="PF03061">
    <property type="entry name" value="4HBT"/>
    <property type="match status" value="1"/>
</dbReference>
<keyword evidence="1 3" id="KW-0378">Hydrolase</keyword>
<sequence>MSSRSKIPFPVKVPFVERLGLELHACADGASEVRVDLAESHMNSWEVAHGGVLMTMLDVAMAMAARSQNLDGPGVATIEMKTSFMRPGEGELRALGKLLHRTATMAFCEATVLDADGAICAHATGTFKYVRALPARDRTLKPLQRSDSNLDPHS</sequence>
<evidence type="ECO:0000313" key="4">
    <source>
        <dbReference type="Proteomes" id="UP001371218"/>
    </source>
</evidence>
<dbReference type="SUPFAM" id="SSF54637">
    <property type="entry name" value="Thioesterase/thiol ester dehydrase-isomerase"/>
    <property type="match status" value="1"/>
</dbReference>
<comment type="caution">
    <text evidence="3">The sequence shown here is derived from an EMBL/GenBank/DDBJ whole genome shotgun (WGS) entry which is preliminary data.</text>
</comment>
<accession>A0ABU9BXA1</accession>
<evidence type="ECO:0000256" key="1">
    <source>
        <dbReference type="ARBA" id="ARBA00022801"/>
    </source>
</evidence>
<dbReference type="Proteomes" id="UP001371218">
    <property type="component" value="Unassembled WGS sequence"/>
</dbReference>
<dbReference type="CDD" id="cd03443">
    <property type="entry name" value="PaaI_thioesterase"/>
    <property type="match status" value="1"/>
</dbReference>
<dbReference type="InterPro" id="IPR052723">
    <property type="entry name" value="Acyl-CoA_thioesterase_PaaI"/>
</dbReference>
<dbReference type="InterPro" id="IPR003736">
    <property type="entry name" value="PAAI_dom"/>
</dbReference>